<protein>
    <submittedName>
        <fullName evidence="1">Uncharacterized protein</fullName>
    </submittedName>
</protein>
<dbReference type="AlphaFoldDB" id="A0AA35YAA6"/>
<evidence type="ECO:0000313" key="2">
    <source>
        <dbReference type="Proteomes" id="UP001177003"/>
    </source>
</evidence>
<keyword evidence="2" id="KW-1185">Reference proteome</keyword>
<proteinExistence type="predicted"/>
<dbReference type="EMBL" id="OX465086">
    <property type="protein sequence ID" value="CAI9263793.1"/>
    <property type="molecule type" value="Genomic_DNA"/>
</dbReference>
<gene>
    <name evidence="1" type="ORF">LSALG_LOCUS4470</name>
</gene>
<reference evidence="1" key="1">
    <citation type="submission" date="2023-04" db="EMBL/GenBank/DDBJ databases">
        <authorList>
            <person name="Vijverberg K."/>
            <person name="Xiong W."/>
            <person name="Schranz E."/>
        </authorList>
    </citation>
    <scope>NUCLEOTIDE SEQUENCE</scope>
</reference>
<name>A0AA35YAA6_LACSI</name>
<dbReference type="Proteomes" id="UP001177003">
    <property type="component" value="Chromosome 0"/>
</dbReference>
<evidence type="ECO:0000313" key="1">
    <source>
        <dbReference type="EMBL" id="CAI9263793.1"/>
    </source>
</evidence>
<organism evidence="1 2">
    <name type="scientific">Lactuca saligna</name>
    <name type="common">Willowleaf lettuce</name>
    <dbReference type="NCBI Taxonomy" id="75948"/>
    <lineage>
        <taxon>Eukaryota</taxon>
        <taxon>Viridiplantae</taxon>
        <taxon>Streptophyta</taxon>
        <taxon>Embryophyta</taxon>
        <taxon>Tracheophyta</taxon>
        <taxon>Spermatophyta</taxon>
        <taxon>Magnoliopsida</taxon>
        <taxon>eudicotyledons</taxon>
        <taxon>Gunneridae</taxon>
        <taxon>Pentapetalae</taxon>
        <taxon>asterids</taxon>
        <taxon>campanulids</taxon>
        <taxon>Asterales</taxon>
        <taxon>Asteraceae</taxon>
        <taxon>Cichorioideae</taxon>
        <taxon>Cichorieae</taxon>
        <taxon>Lactucinae</taxon>
        <taxon>Lactuca</taxon>
    </lineage>
</organism>
<sequence length="124" mass="14305">MNVNTMMNYANIISSSIKTPMLLPEYYDKCVDRMEDYLNGIDDDLCHPIRDGPFCANTVEDVGTATHDDIFIVTRLKKEVNDKRCIRELRGDLPLGFYNYICGCKSPRVIWNTLNETFQGNERT</sequence>
<accession>A0AA35YAA6</accession>